<protein>
    <submittedName>
        <fullName evidence="2">Uncharacterized protein</fullName>
    </submittedName>
</protein>
<gene>
    <name evidence="2" type="ORF">PR048_033157</name>
</gene>
<feature type="compositionally biased region" description="Polar residues" evidence="1">
    <location>
        <begin position="18"/>
        <end position="32"/>
    </location>
</feature>
<dbReference type="EMBL" id="JARBHB010000017">
    <property type="protein sequence ID" value="KAJ8865637.1"/>
    <property type="molecule type" value="Genomic_DNA"/>
</dbReference>
<keyword evidence="3" id="KW-1185">Reference proteome</keyword>
<evidence type="ECO:0000256" key="1">
    <source>
        <dbReference type="SAM" id="MobiDB-lite"/>
    </source>
</evidence>
<dbReference type="Proteomes" id="UP001159363">
    <property type="component" value="Chromosome 16"/>
</dbReference>
<proteinExistence type="predicted"/>
<comment type="caution">
    <text evidence="2">The sequence shown here is derived from an EMBL/GenBank/DDBJ whole genome shotgun (WGS) entry which is preliminary data.</text>
</comment>
<feature type="compositionally biased region" description="Basic and acidic residues" evidence="1">
    <location>
        <begin position="1"/>
        <end position="14"/>
    </location>
</feature>
<sequence length="299" mass="32459">MQVLEKREIPERTRRPAASSSTIPTCENSGASPSRVKPASDVHSLAATPQSSLCYLTPGSMALPYKSAIGSESSREWLVLPRTWQYGIRNVFLCKPTISTETPKACPMNCDQIAKGAARISTPPPPRPFSTMATPSNDCVQVIESCDRRQLRVTDDATSGTMAASFIFKDEEILKLAFSRTRLERSPECVKSVASKDLTGAEGTVALGESSQSYYQATPAERLACSPPTKEKPGSIPGRVTRFFHAGVVPDDIAGRRVFSGSPVSPVLSFRRRSILASITLIGSQDLDVKSRPNLYTQF</sequence>
<name>A0ABQ9G0Q0_9NEOP</name>
<reference evidence="2 3" key="1">
    <citation type="submission" date="2023-02" db="EMBL/GenBank/DDBJ databases">
        <title>LHISI_Scaffold_Assembly.</title>
        <authorList>
            <person name="Stuart O.P."/>
            <person name="Cleave R."/>
            <person name="Magrath M.J.L."/>
            <person name="Mikheyev A.S."/>
        </authorList>
    </citation>
    <scope>NUCLEOTIDE SEQUENCE [LARGE SCALE GENOMIC DNA]</scope>
    <source>
        <strain evidence="2">Daus_M_001</strain>
        <tissue evidence="2">Leg muscle</tissue>
    </source>
</reference>
<accession>A0ABQ9G0Q0</accession>
<evidence type="ECO:0000313" key="3">
    <source>
        <dbReference type="Proteomes" id="UP001159363"/>
    </source>
</evidence>
<evidence type="ECO:0000313" key="2">
    <source>
        <dbReference type="EMBL" id="KAJ8865637.1"/>
    </source>
</evidence>
<feature type="region of interest" description="Disordered" evidence="1">
    <location>
        <begin position="1"/>
        <end position="42"/>
    </location>
</feature>
<organism evidence="2 3">
    <name type="scientific">Dryococelus australis</name>
    <dbReference type="NCBI Taxonomy" id="614101"/>
    <lineage>
        <taxon>Eukaryota</taxon>
        <taxon>Metazoa</taxon>
        <taxon>Ecdysozoa</taxon>
        <taxon>Arthropoda</taxon>
        <taxon>Hexapoda</taxon>
        <taxon>Insecta</taxon>
        <taxon>Pterygota</taxon>
        <taxon>Neoptera</taxon>
        <taxon>Polyneoptera</taxon>
        <taxon>Phasmatodea</taxon>
        <taxon>Verophasmatodea</taxon>
        <taxon>Anareolatae</taxon>
        <taxon>Phasmatidae</taxon>
        <taxon>Eurycanthinae</taxon>
        <taxon>Dryococelus</taxon>
    </lineage>
</organism>